<dbReference type="InterPro" id="IPR029039">
    <property type="entry name" value="Flavoprotein-like_sf"/>
</dbReference>
<dbReference type="EMBL" id="CP002659">
    <property type="protein sequence ID" value="AEC02498.1"/>
    <property type="molecule type" value="Genomic_DNA"/>
</dbReference>
<gene>
    <name evidence="1" type="ordered locus">Spico_1290</name>
</gene>
<dbReference type="STRING" id="760011.Spico_1290"/>
<sequence>MEGKDILILSFSHSGNNDALAHRVAEELGARHERILPRRKSMPALMLDLLLGRVPRVTPLPEIAEEYGFLILCSPVWMGKPLSPLRVYLEYLKKHPLPYCFLSINGMGEGNAKVEADLTAWAGKPPVLCINAAIKDFMVPDITPDTKKMMDYRLTEDDVASLTGKVLDLLHTVV</sequence>
<name>F4GM23_PARC1</name>
<proteinExistence type="predicted"/>
<dbReference type="HOGENOM" id="CLU_1538570_0_0_12"/>
<dbReference type="KEGG" id="scc:Spico_1290"/>
<reference evidence="1 2" key="2">
    <citation type="journal article" date="2012" name="Stand. Genomic Sci.">
        <title>Complete genome sequence of the termite hindgut bacterium Spirochaeta coccoides type strain (SPN1(T)), reclassification in the genus Sphaerochaeta as Sphaerochaeta coccoides comb. nov. and emendations of the family Spirochaetaceae and the genus Sphaerochaeta.</title>
        <authorList>
            <person name="Abt B."/>
            <person name="Han C."/>
            <person name="Scheuner C."/>
            <person name="Lu M."/>
            <person name="Lapidus A."/>
            <person name="Nolan M."/>
            <person name="Lucas S."/>
            <person name="Hammon N."/>
            <person name="Deshpande S."/>
            <person name="Cheng J.F."/>
            <person name="Tapia R."/>
            <person name="Goodwin L.A."/>
            <person name="Pitluck S."/>
            <person name="Liolios K."/>
            <person name="Pagani I."/>
            <person name="Ivanova N."/>
            <person name="Mavromatis K."/>
            <person name="Mikhailova N."/>
            <person name="Huntemann M."/>
            <person name="Pati A."/>
            <person name="Chen A."/>
            <person name="Palaniappan K."/>
            <person name="Land M."/>
            <person name="Hauser L."/>
            <person name="Brambilla E.M."/>
            <person name="Rohde M."/>
            <person name="Spring S."/>
            <person name="Gronow S."/>
            <person name="Goker M."/>
            <person name="Woyke T."/>
            <person name="Bristow J."/>
            <person name="Eisen J.A."/>
            <person name="Markowitz V."/>
            <person name="Hugenholtz P."/>
            <person name="Kyrpides N.C."/>
            <person name="Klenk H.P."/>
            <person name="Detter J.C."/>
        </authorList>
    </citation>
    <scope>NUCLEOTIDE SEQUENCE [LARGE SCALE GENOMIC DNA]</scope>
    <source>
        <strain evidence="2">ATCC BAA-1237 / DSM 17374 / SPN1</strain>
    </source>
</reference>
<organism evidence="1 2">
    <name type="scientific">Parasphaerochaeta coccoides (strain ATCC BAA-1237 / DSM 17374 / SPN1)</name>
    <name type="common">Sphaerochaeta coccoides</name>
    <dbReference type="NCBI Taxonomy" id="760011"/>
    <lineage>
        <taxon>Bacteria</taxon>
        <taxon>Pseudomonadati</taxon>
        <taxon>Spirochaetota</taxon>
        <taxon>Spirochaetia</taxon>
        <taxon>Spirochaetales</taxon>
        <taxon>Sphaerochaetaceae</taxon>
        <taxon>Parasphaerochaeta</taxon>
    </lineage>
</organism>
<keyword evidence="2" id="KW-1185">Reference proteome</keyword>
<accession>F4GM23</accession>
<evidence type="ECO:0000313" key="1">
    <source>
        <dbReference type="EMBL" id="AEC02498.1"/>
    </source>
</evidence>
<dbReference type="SUPFAM" id="SSF52218">
    <property type="entry name" value="Flavoproteins"/>
    <property type="match status" value="1"/>
</dbReference>
<dbReference type="eggNOG" id="COG0716">
    <property type="taxonomic scope" value="Bacteria"/>
</dbReference>
<dbReference type="AlphaFoldDB" id="F4GM23"/>
<reference evidence="2" key="1">
    <citation type="submission" date="2011-04" db="EMBL/GenBank/DDBJ databases">
        <title>The complete genome of Spirochaeta coccoides DSM 17374.</title>
        <authorList>
            <person name="Lucas S."/>
            <person name="Copeland A."/>
            <person name="Lapidus A."/>
            <person name="Bruce D."/>
            <person name="Goodwin L."/>
            <person name="Pitluck S."/>
            <person name="Peters L."/>
            <person name="Kyrpides N."/>
            <person name="Mavromatis K."/>
            <person name="Pagani I."/>
            <person name="Ivanova N."/>
            <person name="Ovchinnikova G."/>
            <person name="Lu M."/>
            <person name="Detter J.C."/>
            <person name="Tapia R."/>
            <person name="Han C."/>
            <person name="Land M."/>
            <person name="Hauser L."/>
            <person name="Markowitz V."/>
            <person name="Cheng J.-F."/>
            <person name="Hugenholtz P."/>
            <person name="Woyke T."/>
            <person name="Wu D."/>
            <person name="Spring S."/>
            <person name="Schroeder M."/>
            <person name="Brambilla E."/>
            <person name="Klenk H.-P."/>
            <person name="Eisen J.A."/>
        </authorList>
    </citation>
    <scope>NUCLEOTIDE SEQUENCE [LARGE SCALE GENOMIC DNA]</scope>
    <source>
        <strain evidence="2">ATCC BAA-1237 / DSM 17374 / SPN1</strain>
    </source>
</reference>
<protein>
    <recommendedName>
        <fullName evidence="3">NADPH-dependent FMN reductase-like domain-containing protein</fullName>
    </recommendedName>
</protein>
<evidence type="ECO:0000313" key="2">
    <source>
        <dbReference type="Proteomes" id="UP000007939"/>
    </source>
</evidence>
<dbReference type="RefSeq" id="WP_013739893.1">
    <property type="nucleotide sequence ID" value="NC_015436.1"/>
</dbReference>
<dbReference type="Gene3D" id="3.40.50.360">
    <property type="match status" value="1"/>
</dbReference>
<dbReference type="OrthoDB" id="9806505at2"/>
<evidence type="ECO:0008006" key="3">
    <source>
        <dbReference type="Google" id="ProtNLM"/>
    </source>
</evidence>
<dbReference type="Proteomes" id="UP000007939">
    <property type="component" value="Chromosome"/>
</dbReference>